<organism evidence="1 2">
    <name type="scientific">Methylacidimicrobium cyclopophantes</name>
    <dbReference type="NCBI Taxonomy" id="1041766"/>
    <lineage>
        <taxon>Bacteria</taxon>
        <taxon>Pseudomonadati</taxon>
        <taxon>Verrucomicrobiota</taxon>
        <taxon>Methylacidimicrobium</taxon>
    </lineage>
</organism>
<accession>A0A5E6MC05</accession>
<sequence length="51" mass="5767">MPWRFPLSARPEMGSHDAPRDDLGASLRFVPVLVVGQSLEWAICEERRLAC</sequence>
<evidence type="ECO:0000313" key="2">
    <source>
        <dbReference type="Proteomes" id="UP000381693"/>
    </source>
</evidence>
<gene>
    <name evidence="1" type="ORF">MAMC_01225</name>
</gene>
<evidence type="ECO:0000313" key="1">
    <source>
        <dbReference type="EMBL" id="VVM06749.1"/>
    </source>
</evidence>
<dbReference type="Proteomes" id="UP000381693">
    <property type="component" value="Unassembled WGS sequence"/>
</dbReference>
<reference evidence="1" key="1">
    <citation type="submission" date="2019-09" db="EMBL/GenBank/DDBJ databases">
        <authorList>
            <person name="Cremers G."/>
        </authorList>
    </citation>
    <scope>NUCLEOTIDE SEQUENCE [LARGE SCALE GENOMIC DNA]</scope>
    <source>
        <strain evidence="1">3B</strain>
    </source>
</reference>
<dbReference type="EMBL" id="CABFUZ020000125">
    <property type="protein sequence ID" value="VVM06749.1"/>
    <property type="molecule type" value="Genomic_DNA"/>
</dbReference>
<proteinExistence type="predicted"/>
<comment type="caution">
    <text evidence="1">The sequence shown here is derived from an EMBL/GenBank/DDBJ whole genome shotgun (WGS) entry which is preliminary data.</text>
</comment>
<protein>
    <submittedName>
        <fullName evidence="1">Uncharacterized protein</fullName>
    </submittedName>
</protein>
<name>A0A5E6MC05_9BACT</name>
<keyword evidence="2" id="KW-1185">Reference proteome</keyword>
<dbReference type="AlphaFoldDB" id="A0A5E6MC05"/>